<accession>A0A1C6G2D8</accession>
<reference evidence="2" key="1">
    <citation type="submission" date="2015-09" db="EMBL/GenBank/DDBJ databases">
        <authorList>
            <consortium name="Pathogen Informatics"/>
        </authorList>
    </citation>
    <scope>NUCLEOTIDE SEQUENCE</scope>
    <source>
        <strain evidence="2">2789STDY5834896</strain>
    </source>
</reference>
<evidence type="ECO:0000313" key="2">
    <source>
        <dbReference type="EMBL" id="SCJ39400.1"/>
    </source>
</evidence>
<keyword evidence="1" id="KW-0732">Signal</keyword>
<dbReference type="AlphaFoldDB" id="A0A1C6G2D8"/>
<protein>
    <recommendedName>
        <fullName evidence="3">tRNA_anti-like</fullName>
    </recommendedName>
</protein>
<evidence type="ECO:0008006" key="3">
    <source>
        <dbReference type="Google" id="ProtNLM"/>
    </source>
</evidence>
<name>A0A1C6G2D8_9FIRM</name>
<dbReference type="PROSITE" id="PS51257">
    <property type="entry name" value="PROKAR_LIPOPROTEIN"/>
    <property type="match status" value="1"/>
</dbReference>
<dbReference type="EMBL" id="FMHG01000001">
    <property type="protein sequence ID" value="SCJ39400.1"/>
    <property type="molecule type" value="Genomic_DNA"/>
</dbReference>
<proteinExistence type="predicted"/>
<sequence>MKKCLCAVLALFMVLSLAGCGGDKNSTVKLTEEERAEYVRADYFDLDLQADAKKDLDRDFETEKVFVEGKVKDRVQSSNAAYPTEINVVQKENYGQEDTFKVCAEMGTLMIKLAHGETVRVYGRPDIDKNGNLVILAEGVEKISESDLTKLDHPDPKTEEEEQAELEQLKREAVEANWQLLSGDNTPIGMNVKFIGMVYDIHTEDNIEILTIVVIDDNGEYTLEDQKISPYTVWNASGNTFAKADLVQVYGTNSGLDGEYPTILGRSIEKVQ</sequence>
<organism evidence="2">
    <name type="scientific">uncultured Anaerotruncus sp</name>
    <dbReference type="NCBI Taxonomy" id="905011"/>
    <lineage>
        <taxon>Bacteria</taxon>
        <taxon>Bacillati</taxon>
        <taxon>Bacillota</taxon>
        <taxon>Clostridia</taxon>
        <taxon>Eubacteriales</taxon>
        <taxon>Oscillospiraceae</taxon>
        <taxon>Anaerotruncus</taxon>
        <taxon>environmental samples</taxon>
    </lineage>
</organism>
<feature type="chain" id="PRO_5039230980" description="tRNA_anti-like" evidence="1">
    <location>
        <begin position="19"/>
        <end position="272"/>
    </location>
</feature>
<gene>
    <name evidence="2" type="ORF">SAMEA3545359_00201</name>
</gene>
<feature type="signal peptide" evidence="1">
    <location>
        <begin position="1"/>
        <end position="18"/>
    </location>
</feature>
<evidence type="ECO:0000256" key="1">
    <source>
        <dbReference type="SAM" id="SignalP"/>
    </source>
</evidence>